<feature type="region of interest" description="Disordered" evidence="2">
    <location>
        <begin position="697"/>
        <end position="737"/>
    </location>
</feature>
<dbReference type="SUPFAM" id="SSF48403">
    <property type="entry name" value="Ankyrin repeat"/>
    <property type="match status" value="1"/>
</dbReference>
<feature type="compositionally biased region" description="Basic and acidic residues" evidence="2">
    <location>
        <begin position="481"/>
        <end position="493"/>
    </location>
</feature>
<feature type="region of interest" description="Disordered" evidence="2">
    <location>
        <begin position="48"/>
        <end position="91"/>
    </location>
</feature>
<feature type="region of interest" description="Disordered" evidence="2">
    <location>
        <begin position="374"/>
        <end position="422"/>
    </location>
</feature>
<organism evidence="4 5">
    <name type="scientific">Circinella minor</name>
    <dbReference type="NCBI Taxonomy" id="1195481"/>
    <lineage>
        <taxon>Eukaryota</taxon>
        <taxon>Fungi</taxon>
        <taxon>Fungi incertae sedis</taxon>
        <taxon>Mucoromycota</taxon>
        <taxon>Mucoromycotina</taxon>
        <taxon>Mucoromycetes</taxon>
        <taxon>Mucorales</taxon>
        <taxon>Lichtheimiaceae</taxon>
        <taxon>Circinella</taxon>
    </lineage>
</organism>
<reference evidence="4 5" key="1">
    <citation type="submission" date="2020-12" db="EMBL/GenBank/DDBJ databases">
        <title>Metabolic potential, ecology and presence of endohyphal bacteria is reflected in genomic diversity of Mucoromycotina.</title>
        <authorList>
            <person name="Muszewska A."/>
            <person name="Okrasinska A."/>
            <person name="Steczkiewicz K."/>
            <person name="Drgas O."/>
            <person name="Orlowska M."/>
            <person name="Perlinska-Lenart U."/>
            <person name="Aleksandrzak-Piekarczyk T."/>
            <person name="Szatraj K."/>
            <person name="Zielenkiewicz U."/>
            <person name="Pilsyk S."/>
            <person name="Malc E."/>
            <person name="Mieczkowski P."/>
            <person name="Kruszewska J.S."/>
            <person name="Biernat P."/>
            <person name="Pawlowska J."/>
        </authorList>
    </citation>
    <scope>NUCLEOTIDE SEQUENCE [LARGE SCALE GENOMIC DNA]</scope>
    <source>
        <strain evidence="4 5">CBS 142.35</strain>
    </source>
</reference>
<dbReference type="PANTHER" id="PTHR16027:SF6">
    <property type="entry name" value="DILUTE DOMAIN-CONTAINING PROTEIN"/>
    <property type="match status" value="1"/>
</dbReference>
<feature type="compositionally biased region" description="Low complexity" evidence="2">
    <location>
        <begin position="697"/>
        <end position="709"/>
    </location>
</feature>
<keyword evidence="1" id="KW-0040">ANK repeat</keyword>
<name>A0A8H7SE11_9FUNG</name>
<sequence>MQTTNTSSASTRKNKPSMTIVVPQKYEHQQQRRLAYLPHTTRLSYDNLPISSIHSNKNTTTSNSTRTNYSDRRKSAGALPRLTSTTPQPSVVNRDELSNKIANTFQEFSNMLTQLSTEKQQREQQQKPPVSQPAIVHPSTRSIIETPRSFSPSQQQTNKIRQSTGSLASLPSVVSTVSSCTTFSSLGGDDLREHDKSISSSGSSSNNTTDDERDGTKSKMVLNTATRLIHENGRQEKEEEEEEEMDEDRKKIMQRLSRAVCIDDALTIKSVFHEQKDLSWVDINKPNELGMTLLIHAACFNSLQVIRPLLEAGAKIDKQDKKGWTALLWAVNSRHLDMVKLLLDCGASCDIKTSTGFTVHRLINPQDKVLLSLLPLPSSKSSPRTKTSFQKKKKNNGKKQELSSSPTTSNIDTSSKIKKRRTSTVPKLDQVDLIYYQADMYGYADLASTSTTTTATKTRRSSMFVSSKKEYTTPSDQDNDYNDKNKDSAKDYYNEDSDESDSDEDLEGWEGCMRSIYQFDWNKCLPDQMFVFCQDDMSHILDTAINDVKLPLMSDETRFTAANIIFLCCRFAHYHSKRDLLQDFLTLAINKIAKTIKANPRNIDNLSYWISNSHRLFQYLKRDQGLNETTRDEQQRISQDLLSEAFTLLVSFTQKRLDKFIEPALLDYEEIAGDQQIDFVPDNTSWQRFFRRSSTSSTASHTSATHTTSRPNSLLLSPITPMIPNSNNNTTITPSTLSSSSLSTSTVASSNMVTPATLTSIISSISQTMDSYEIHFKIKEQFIMQCLQYIAIQGFNRLLANKKYLCRSRAIHVRMNVSSIEEWIRHTLRHSVYTCFQQLAQLLQLLQCVSQLHDLNLFQDTMAGFDLLSLVHIRRCVLQYRYEINEPQLPEGVLGFVQQQQSFLSPRNSICSNNSNNSRNPSFDMTRVSMDENYTDWGLLFVNSNGGGLIVPTEALKRDHGIVPSIPEMWLLKLDKK</sequence>
<keyword evidence="5" id="KW-1185">Reference proteome</keyword>
<dbReference type="SMART" id="SM01132">
    <property type="entry name" value="DIL"/>
    <property type="match status" value="1"/>
</dbReference>
<dbReference type="Gene3D" id="1.25.40.20">
    <property type="entry name" value="Ankyrin repeat-containing domain"/>
    <property type="match status" value="1"/>
</dbReference>
<feature type="domain" description="Dilute" evidence="3">
    <location>
        <begin position="586"/>
        <end position="903"/>
    </location>
</feature>
<feature type="region of interest" description="Disordered" evidence="2">
    <location>
        <begin position="457"/>
        <end position="506"/>
    </location>
</feature>
<dbReference type="EMBL" id="JAEPRB010000008">
    <property type="protein sequence ID" value="KAG2227381.1"/>
    <property type="molecule type" value="Genomic_DNA"/>
</dbReference>
<dbReference type="PROSITE" id="PS50297">
    <property type="entry name" value="ANK_REP_REGION"/>
    <property type="match status" value="1"/>
</dbReference>
<dbReference type="Pfam" id="PF12796">
    <property type="entry name" value="Ank_2"/>
    <property type="match status" value="1"/>
</dbReference>
<dbReference type="InterPro" id="IPR036770">
    <property type="entry name" value="Ankyrin_rpt-contain_sf"/>
</dbReference>
<feature type="compositionally biased region" description="Polar residues" evidence="2">
    <location>
        <begin position="139"/>
        <end position="165"/>
    </location>
</feature>
<dbReference type="SMART" id="SM00248">
    <property type="entry name" value="ANK"/>
    <property type="match status" value="2"/>
</dbReference>
<feature type="repeat" description="ANK" evidence="1">
    <location>
        <begin position="322"/>
        <end position="354"/>
    </location>
</feature>
<dbReference type="OrthoDB" id="426293at2759"/>
<dbReference type="PROSITE" id="PS51126">
    <property type="entry name" value="DILUTE"/>
    <property type="match status" value="1"/>
</dbReference>
<dbReference type="InterPro" id="IPR052072">
    <property type="entry name" value="Vascular_dev_regulator"/>
</dbReference>
<feature type="repeat" description="ANK" evidence="1">
    <location>
        <begin position="289"/>
        <end position="321"/>
    </location>
</feature>
<feature type="compositionally biased region" description="Polar residues" evidence="2">
    <location>
        <begin position="402"/>
        <end position="414"/>
    </location>
</feature>
<feature type="compositionally biased region" description="Basic and acidic residues" evidence="2">
    <location>
        <begin position="228"/>
        <end position="237"/>
    </location>
</feature>
<protein>
    <recommendedName>
        <fullName evidence="3">Dilute domain-containing protein</fullName>
    </recommendedName>
</protein>
<dbReference type="GO" id="GO:0051020">
    <property type="term" value="F:GTPase binding"/>
    <property type="evidence" value="ECO:0007669"/>
    <property type="project" value="TreeGrafter"/>
</dbReference>
<dbReference type="InterPro" id="IPR002710">
    <property type="entry name" value="Dilute_dom"/>
</dbReference>
<evidence type="ECO:0000256" key="1">
    <source>
        <dbReference type="PROSITE-ProRule" id="PRU00023"/>
    </source>
</evidence>
<dbReference type="InterPro" id="IPR002110">
    <property type="entry name" value="Ankyrin_rpt"/>
</dbReference>
<comment type="caution">
    <text evidence="4">The sequence shown here is derived from an EMBL/GenBank/DDBJ whole genome shotgun (WGS) entry which is preliminary data.</text>
</comment>
<proteinExistence type="predicted"/>
<feature type="region of interest" description="Disordered" evidence="2">
    <location>
        <begin position="1"/>
        <end position="26"/>
    </location>
</feature>
<feature type="region of interest" description="Disordered" evidence="2">
    <location>
        <begin position="116"/>
        <end position="171"/>
    </location>
</feature>
<dbReference type="Proteomes" id="UP000646827">
    <property type="component" value="Unassembled WGS sequence"/>
</dbReference>
<dbReference type="PROSITE" id="PS50088">
    <property type="entry name" value="ANK_REPEAT"/>
    <property type="match status" value="2"/>
</dbReference>
<accession>A0A8H7SE11</accession>
<feature type="compositionally biased region" description="Polar residues" evidence="2">
    <location>
        <begin position="82"/>
        <end position="91"/>
    </location>
</feature>
<evidence type="ECO:0000256" key="2">
    <source>
        <dbReference type="SAM" id="MobiDB-lite"/>
    </source>
</evidence>
<dbReference type="AlphaFoldDB" id="A0A8H7SE11"/>
<gene>
    <name evidence="4" type="ORF">INT45_004337</name>
</gene>
<dbReference type="PANTHER" id="PTHR16027">
    <property type="entry name" value="DILUTE DOMAIN-CONTAINING PROTEIN YPR089W"/>
    <property type="match status" value="1"/>
</dbReference>
<feature type="compositionally biased region" description="Low complexity" evidence="2">
    <location>
        <begin position="51"/>
        <end position="68"/>
    </location>
</feature>
<evidence type="ECO:0000313" key="4">
    <source>
        <dbReference type="EMBL" id="KAG2227381.1"/>
    </source>
</evidence>
<dbReference type="Pfam" id="PF01843">
    <property type="entry name" value="DIL"/>
    <property type="match status" value="1"/>
</dbReference>
<evidence type="ECO:0000313" key="5">
    <source>
        <dbReference type="Proteomes" id="UP000646827"/>
    </source>
</evidence>
<feature type="compositionally biased region" description="Low complexity" evidence="2">
    <location>
        <begin position="717"/>
        <end position="737"/>
    </location>
</feature>
<feature type="compositionally biased region" description="Acidic residues" evidence="2">
    <location>
        <begin position="494"/>
        <end position="506"/>
    </location>
</feature>
<evidence type="ECO:0000259" key="3">
    <source>
        <dbReference type="PROSITE" id="PS51126"/>
    </source>
</evidence>
<feature type="region of interest" description="Disordered" evidence="2">
    <location>
        <begin position="184"/>
        <end position="247"/>
    </location>
</feature>
<feature type="compositionally biased region" description="Polar residues" evidence="2">
    <location>
        <begin position="1"/>
        <end position="11"/>
    </location>
</feature>